<dbReference type="PROSITE" id="PS50089">
    <property type="entry name" value="ZF_RING_2"/>
    <property type="match status" value="1"/>
</dbReference>
<keyword evidence="7" id="KW-0479">Metal-binding</keyword>
<keyword evidence="8 14" id="KW-0863">Zinc-finger</keyword>
<evidence type="ECO:0000256" key="15">
    <source>
        <dbReference type="SAM" id="MobiDB-lite"/>
    </source>
</evidence>
<dbReference type="EMBL" id="JBCNJP010000024">
    <property type="protein sequence ID" value="KAK9056529.1"/>
    <property type="molecule type" value="Genomic_DNA"/>
</dbReference>
<comment type="pathway">
    <text evidence="3">Protein modification; protein ubiquitination.</text>
</comment>
<comment type="similarity">
    <text evidence="13">Belongs to the RING-type zinc finger family. ATL subfamily.</text>
</comment>
<evidence type="ECO:0000259" key="17">
    <source>
        <dbReference type="PROSITE" id="PS50089"/>
    </source>
</evidence>
<comment type="subcellular location">
    <subcellularLocation>
        <location evidence="2">Membrane</location>
        <topology evidence="2">Single-pass membrane protein</topology>
    </subcellularLocation>
</comment>
<dbReference type="GO" id="GO:0016567">
    <property type="term" value="P:protein ubiquitination"/>
    <property type="evidence" value="ECO:0007669"/>
    <property type="project" value="InterPro"/>
</dbReference>
<dbReference type="EC" id="2.3.2.27" evidence="4"/>
<evidence type="ECO:0000256" key="16">
    <source>
        <dbReference type="SAM" id="Phobius"/>
    </source>
</evidence>
<reference evidence="18 19" key="1">
    <citation type="submission" date="2024-04" db="EMBL/GenBank/DDBJ databases">
        <title>The reference genome of an endangered Asteraceae, Deinandra increscens subsp. villosa, native to the Central Coast of California.</title>
        <authorList>
            <person name="Guilliams M."/>
            <person name="Hasenstab-Lehman K."/>
            <person name="Meyer R."/>
            <person name="Mcevoy S."/>
        </authorList>
    </citation>
    <scope>NUCLEOTIDE SEQUENCE [LARGE SCALE GENOMIC DNA]</scope>
    <source>
        <tissue evidence="18">Leaf</tissue>
    </source>
</reference>
<keyword evidence="12 16" id="KW-0472">Membrane</keyword>
<keyword evidence="11 16" id="KW-1133">Transmembrane helix</keyword>
<evidence type="ECO:0000256" key="6">
    <source>
        <dbReference type="ARBA" id="ARBA00022692"/>
    </source>
</evidence>
<dbReference type="PANTHER" id="PTHR46913">
    <property type="entry name" value="RING-H2 FINGER PROTEIN ATL16"/>
    <property type="match status" value="1"/>
</dbReference>
<evidence type="ECO:0000313" key="18">
    <source>
        <dbReference type="EMBL" id="KAK9056529.1"/>
    </source>
</evidence>
<dbReference type="AlphaFoldDB" id="A0AAP0CNL0"/>
<evidence type="ECO:0000256" key="11">
    <source>
        <dbReference type="ARBA" id="ARBA00022989"/>
    </source>
</evidence>
<dbReference type="Gene3D" id="3.30.40.10">
    <property type="entry name" value="Zinc/RING finger domain, C3HC4 (zinc finger)"/>
    <property type="match status" value="1"/>
</dbReference>
<feature type="region of interest" description="Disordered" evidence="15">
    <location>
        <begin position="215"/>
        <end position="288"/>
    </location>
</feature>
<comment type="caution">
    <text evidence="18">The sequence shown here is derived from an EMBL/GenBank/DDBJ whole genome shotgun (WGS) entry which is preliminary data.</text>
</comment>
<dbReference type="Proteomes" id="UP001408789">
    <property type="component" value="Unassembled WGS sequence"/>
</dbReference>
<comment type="catalytic activity">
    <reaction evidence="1">
        <text>S-ubiquitinyl-[E2 ubiquitin-conjugating enzyme]-L-cysteine + [acceptor protein]-L-lysine = [E2 ubiquitin-conjugating enzyme]-L-cysteine + N(6)-ubiquitinyl-[acceptor protein]-L-lysine.</text>
        <dbReference type="EC" id="2.3.2.27"/>
    </reaction>
</comment>
<accession>A0AAP0CNL0</accession>
<keyword evidence="5" id="KW-0808">Transferase</keyword>
<dbReference type="FunFam" id="3.30.40.10:FF:000187">
    <property type="entry name" value="E3 ubiquitin-protein ligase ATL6"/>
    <property type="match status" value="1"/>
</dbReference>
<name>A0AAP0CNL0_9ASTR</name>
<organism evidence="18 19">
    <name type="scientific">Deinandra increscens subsp. villosa</name>
    <dbReference type="NCBI Taxonomy" id="3103831"/>
    <lineage>
        <taxon>Eukaryota</taxon>
        <taxon>Viridiplantae</taxon>
        <taxon>Streptophyta</taxon>
        <taxon>Embryophyta</taxon>
        <taxon>Tracheophyta</taxon>
        <taxon>Spermatophyta</taxon>
        <taxon>Magnoliopsida</taxon>
        <taxon>eudicotyledons</taxon>
        <taxon>Gunneridae</taxon>
        <taxon>Pentapetalae</taxon>
        <taxon>asterids</taxon>
        <taxon>campanulids</taxon>
        <taxon>Asterales</taxon>
        <taxon>Asteraceae</taxon>
        <taxon>Asteroideae</taxon>
        <taxon>Heliantheae alliance</taxon>
        <taxon>Madieae</taxon>
        <taxon>Madiinae</taxon>
        <taxon>Deinandra</taxon>
    </lineage>
</organism>
<proteinExistence type="inferred from homology"/>
<dbReference type="CDD" id="cd16461">
    <property type="entry name" value="RING-H2_EL5-like"/>
    <property type="match status" value="1"/>
</dbReference>
<evidence type="ECO:0000256" key="3">
    <source>
        <dbReference type="ARBA" id="ARBA00004906"/>
    </source>
</evidence>
<feature type="domain" description="RING-type" evidence="17">
    <location>
        <begin position="96"/>
        <end position="138"/>
    </location>
</feature>
<evidence type="ECO:0000313" key="19">
    <source>
        <dbReference type="Proteomes" id="UP001408789"/>
    </source>
</evidence>
<dbReference type="InterPro" id="IPR013083">
    <property type="entry name" value="Znf_RING/FYVE/PHD"/>
</dbReference>
<protein>
    <recommendedName>
        <fullName evidence="4">RING-type E3 ubiquitin transferase</fullName>
        <ecNumber evidence="4">2.3.2.27</ecNumber>
    </recommendedName>
</protein>
<evidence type="ECO:0000256" key="2">
    <source>
        <dbReference type="ARBA" id="ARBA00004167"/>
    </source>
</evidence>
<keyword evidence="6 16" id="KW-0812">Transmembrane</keyword>
<evidence type="ECO:0000256" key="14">
    <source>
        <dbReference type="PROSITE-ProRule" id="PRU00175"/>
    </source>
</evidence>
<evidence type="ECO:0000256" key="5">
    <source>
        <dbReference type="ARBA" id="ARBA00022679"/>
    </source>
</evidence>
<sequence length="288" mass="32472">MDDPGVMEVTGRVLIATIIALVVVLILLFLFHIYARWLWQRRQQQAGGFNSRPNSREQQQHPGVTVLRRGLDAAFLKTIPVLVFDSKDHHHVEVECSVCLCELEQGDKTRVLPKCNHVFHAECIDMWFHSHSTCPVCRNLVSEETKEISVESLLLENDNHADDETHEGQVEESNGDFPTNVLFWGDETEVSTLTSQLVDNDQLATFLPFEPAAASATASSSSSSSQTIDKNDDRLKPDLVIDIPRQQQHEEELEDDKQSTPIMRSLRRILGSGRRFNPFSPGSEQAQT</sequence>
<evidence type="ECO:0000256" key="8">
    <source>
        <dbReference type="ARBA" id="ARBA00022771"/>
    </source>
</evidence>
<dbReference type="InterPro" id="IPR044600">
    <property type="entry name" value="ATL1/ATL16-like"/>
</dbReference>
<dbReference type="GO" id="GO:0061630">
    <property type="term" value="F:ubiquitin protein ligase activity"/>
    <property type="evidence" value="ECO:0007669"/>
    <property type="project" value="UniProtKB-EC"/>
</dbReference>
<dbReference type="GO" id="GO:0016020">
    <property type="term" value="C:membrane"/>
    <property type="evidence" value="ECO:0007669"/>
    <property type="project" value="UniProtKB-SubCell"/>
</dbReference>
<feature type="compositionally biased region" description="Low complexity" evidence="15">
    <location>
        <begin position="215"/>
        <end position="225"/>
    </location>
</feature>
<feature type="compositionally biased region" description="Basic and acidic residues" evidence="15">
    <location>
        <begin position="229"/>
        <end position="239"/>
    </location>
</feature>
<feature type="transmembrane region" description="Helical" evidence="16">
    <location>
        <begin position="12"/>
        <end position="35"/>
    </location>
</feature>
<gene>
    <name evidence="18" type="ORF">SSX86_023891</name>
</gene>
<dbReference type="GO" id="GO:0008270">
    <property type="term" value="F:zinc ion binding"/>
    <property type="evidence" value="ECO:0007669"/>
    <property type="project" value="UniProtKB-KW"/>
</dbReference>
<evidence type="ECO:0000256" key="10">
    <source>
        <dbReference type="ARBA" id="ARBA00022833"/>
    </source>
</evidence>
<keyword evidence="9" id="KW-0833">Ubl conjugation pathway</keyword>
<keyword evidence="10" id="KW-0862">Zinc</keyword>
<evidence type="ECO:0000256" key="1">
    <source>
        <dbReference type="ARBA" id="ARBA00000900"/>
    </source>
</evidence>
<dbReference type="SMART" id="SM00184">
    <property type="entry name" value="RING"/>
    <property type="match status" value="1"/>
</dbReference>
<evidence type="ECO:0000256" key="13">
    <source>
        <dbReference type="ARBA" id="ARBA00024209"/>
    </source>
</evidence>
<dbReference type="InterPro" id="IPR001841">
    <property type="entry name" value="Znf_RING"/>
</dbReference>
<dbReference type="Pfam" id="PF13639">
    <property type="entry name" value="zf-RING_2"/>
    <property type="match status" value="1"/>
</dbReference>
<evidence type="ECO:0000256" key="4">
    <source>
        <dbReference type="ARBA" id="ARBA00012483"/>
    </source>
</evidence>
<keyword evidence="19" id="KW-1185">Reference proteome</keyword>
<evidence type="ECO:0000256" key="7">
    <source>
        <dbReference type="ARBA" id="ARBA00022723"/>
    </source>
</evidence>
<evidence type="ECO:0000256" key="12">
    <source>
        <dbReference type="ARBA" id="ARBA00023136"/>
    </source>
</evidence>
<dbReference type="PANTHER" id="PTHR46913:SF1">
    <property type="entry name" value="RING-H2 FINGER PROTEIN ATL16"/>
    <property type="match status" value="1"/>
</dbReference>
<evidence type="ECO:0000256" key="9">
    <source>
        <dbReference type="ARBA" id="ARBA00022786"/>
    </source>
</evidence>
<dbReference type="SUPFAM" id="SSF57850">
    <property type="entry name" value="RING/U-box"/>
    <property type="match status" value="1"/>
</dbReference>